<accession>A0A0B3W1L9</accession>
<evidence type="ECO:0000256" key="1">
    <source>
        <dbReference type="SAM" id="Coils"/>
    </source>
</evidence>
<gene>
    <name evidence="2" type="ORF">QX51_15500</name>
</gene>
<keyword evidence="1" id="KW-0175">Coiled coil</keyword>
<dbReference type="STRING" id="1577792.QX51_15500"/>
<evidence type="ECO:0008006" key="4">
    <source>
        <dbReference type="Google" id="ProtNLM"/>
    </source>
</evidence>
<evidence type="ECO:0000313" key="3">
    <source>
        <dbReference type="Proteomes" id="UP000031189"/>
    </source>
</evidence>
<dbReference type="GO" id="GO:0005198">
    <property type="term" value="F:structural molecule activity"/>
    <property type="evidence" value="ECO:0007669"/>
    <property type="project" value="InterPro"/>
</dbReference>
<dbReference type="Pfam" id="PF06152">
    <property type="entry name" value="Phage_min_cap2"/>
    <property type="match status" value="1"/>
</dbReference>
<feature type="coiled-coil region" evidence="1">
    <location>
        <begin position="280"/>
        <end position="316"/>
    </location>
</feature>
<feature type="coiled-coil region" evidence="1">
    <location>
        <begin position="1"/>
        <end position="63"/>
    </location>
</feature>
<dbReference type="Proteomes" id="UP000031189">
    <property type="component" value="Unassembled WGS sequence"/>
</dbReference>
<dbReference type="RefSeq" id="WP_039680796.1">
    <property type="nucleotide sequence ID" value="NZ_JWHR01000121.1"/>
</dbReference>
<keyword evidence="3" id="KW-1185">Reference proteome</keyword>
<name>A0A0B3W1L9_9FIRM</name>
<dbReference type="InterPro" id="IPR009319">
    <property type="entry name" value="Phage_A118_VSP1"/>
</dbReference>
<dbReference type="Pfam" id="PF14424">
    <property type="entry name" value="Toxin-deaminase"/>
    <property type="match status" value="1"/>
</dbReference>
<dbReference type="AlphaFoldDB" id="A0A0B3W1L9"/>
<dbReference type="OrthoDB" id="9765386at2"/>
<dbReference type="InterPro" id="IPR032721">
    <property type="entry name" value="Toxin-deaminase"/>
</dbReference>
<sequence>MKSYDKKINQLIKMYTQAEKRLINIISTKKVKGHVTDFYEAMLKQVKLELMQLQMKSANYTKDIVNELYLEAYYNSLEVLGISSIGDSFVQLHAQAIELLSDNMINNFAEVNNQVGRRIEDTIRDIGLTDTQMKFATGQTIKQLQNELINSLIDTGLGGITDKRGRVIPFTSYAELLSRSIVAETQNTCVLNIAGEHEKDLVKMTQHSTSCPVCVPYEGRVYSISGKDKRFPKLNTIPGFNNGYNNIHPRCRHRITPYIEKYNDVEKDIKNSNKPFEIPKEKEESINKYLEEQKKKARLRNDKKQYETFRQVLEEEAPKSFQSFREIKYNDSERWRELKQSYKIVNSYKADFGEVSSKKILELDKLAFDTKRNKQTSKFKKQGNFAVLQYNGYTKFASSRIAYETDIEYIKFKGDKEELVLLKDEGRVFKTSDLGDLVDGEVNQVPRYYDTEAKFFEYLNDVAKNEEINEIFMLSEKKMCESCRSVANQFIKKHPNIKVNVVSGKTFDGWKGR</sequence>
<dbReference type="EMBL" id="JWHR01000121">
    <property type="protein sequence ID" value="KHS56167.1"/>
    <property type="molecule type" value="Genomic_DNA"/>
</dbReference>
<protein>
    <recommendedName>
        <fullName evidence="4">Minor capsid protein</fullName>
    </recommendedName>
</protein>
<organism evidence="2 3">
    <name type="scientific">Terrisporobacter othiniensis</name>
    <dbReference type="NCBI Taxonomy" id="1577792"/>
    <lineage>
        <taxon>Bacteria</taxon>
        <taxon>Bacillati</taxon>
        <taxon>Bacillota</taxon>
        <taxon>Clostridia</taxon>
        <taxon>Peptostreptococcales</taxon>
        <taxon>Peptostreptococcaceae</taxon>
        <taxon>Terrisporobacter</taxon>
    </lineage>
</organism>
<comment type="caution">
    <text evidence="2">The sequence shown here is derived from an EMBL/GenBank/DDBJ whole genome shotgun (WGS) entry which is preliminary data.</text>
</comment>
<evidence type="ECO:0000313" key="2">
    <source>
        <dbReference type="EMBL" id="KHS56167.1"/>
    </source>
</evidence>
<reference evidence="2 3" key="1">
    <citation type="submission" date="2014-12" db="EMBL/GenBank/DDBJ databases">
        <title>Draft genome sequence of Terrisporobacter sp. 08-306576, isolated from the blood culture of a bacteremia patient.</title>
        <authorList>
            <person name="Lund L.C."/>
            <person name="Sydenham T.V."/>
            <person name="Hogh S.V."/>
            <person name="Skov M.N."/>
            <person name="Kemp M."/>
            <person name="Justesen U.S."/>
        </authorList>
    </citation>
    <scope>NUCLEOTIDE SEQUENCE [LARGE SCALE GENOMIC DNA]</scope>
    <source>
        <strain evidence="2 3">08-306576</strain>
    </source>
</reference>
<proteinExistence type="predicted"/>